<keyword evidence="3" id="KW-1185">Reference proteome</keyword>
<proteinExistence type="predicted"/>
<protein>
    <submittedName>
        <fullName evidence="2">Uncharacterized protein</fullName>
    </submittedName>
</protein>
<comment type="caution">
    <text evidence="2">The sequence shown here is derived from an EMBL/GenBank/DDBJ whole genome shotgun (WGS) entry which is preliminary data.</text>
</comment>
<dbReference type="EMBL" id="LSRX01000074">
    <property type="protein sequence ID" value="OLQ10649.1"/>
    <property type="molecule type" value="Genomic_DNA"/>
</dbReference>
<organism evidence="2 3">
    <name type="scientific">Symbiodinium microadriaticum</name>
    <name type="common">Dinoflagellate</name>
    <name type="synonym">Zooxanthella microadriatica</name>
    <dbReference type="NCBI Taxonomy" id="2951"/>
    <lineage>
        <taxon>Eukaryota</taxon>
        <taxon>Sar</taxon>
        <taxon>Alveolata</taxon>
        <taxon>Dinophyceae</taxon>
        <taxon>Suessiales</taxon>
        <taxon>Symbiodiniaceae</taxon>
        <taxon>Symbiodinium</taxon>
    </lineage>
</organism>
<dbReference type="AlphaFoldDB" id="A0A1Q9ET99"/>
<name>A0A1Q9ET99_SYMMI</name>
<evidence type="ECO:0000313" key="2">
    <source>
        <dbReference type="EMBL" id="OLQ10649.1"/>
    </source>
</evidence>
<gene>
    <name evidence="2" type="ORF">AK812_SmicGene5617</name>
</gene>
<feature type="compositionally biased region" description="Acidic residues" evidence="1">
    <location>
        <begin position="202"/>
        <end position="222"/>
    </location>
</feature>
<evidence type="ECO:0000313" key="3">
    <source>
        <dbReference type="Proteomes" id="UP000186817"/>
    </source>
</evidence>
<evidence type="ECO:0000256" key="1">
    <source>
        <dbReference type="SAM" id="MobiDB-lite"/>
    </source>
</evidence>
<reference evidence="2 3" key="1">
    <citation type="submission" date="2016-02" db="EMBL/GenBank/DDBJ databases">
        <title>Genome analysis of coral dinoflagellate symbionts highlights evolutionary adaptations to a symbiotic lifestyle.</title>
        <authorList>
            <person name="Aranda M."/>
            <person name="Li Y."/>
            <person name="Liew Y.J."/>
            <person name="Baumgarten S."/>
            <person name="Simakov O."/>
            <person name="Wilson M."/>
            <person name="Piel J."/>
            <person name="Ashoor H."/>
            <person name="Bougouffa S."/>
            <person name="Bajic V.B."/>
            <person name="Ryu T."/>
            <person name="Ravasi T."/>
            <person name="Bayer T."/>
            <person name="Micklem G."/>
            <person name="Kim H."/>
            <person name="Bhak J."/>
            <person name="Lajeunesse T.C."/>
            <person name="Voolstra C.R."/>
        </authorList>
    </citation>
    <scope>NUCLEOTIDE SEQUENCE [LARGE SCALE GENOMIC DNA]</scope>
    <source>
        <strain evidence="2 3">CCMP2467</strain>
    </source>
</reference>
<sequence>MLAEHWGGLDKAGGAIIFPNHKSRPMERQQSLMHDTLMRFPLKACGNVTLKAPLNGALEELRAPVEAVSQSVYEVTLRVRARPGAEAVSDVVRVLRATGKGLLFYLELFEFCFEHLGSMQDKDMALLVYEAAGNEGEAWGGNRKDLGLSVGSYLRQVDAWVKVTRSEELALLDSVGNDCNTTTLQMAAVLMTWGKATYLTGDEVDEGDEGKQDDDDESMPEEEVVVLHEAYVVQETTKAKYREVAKASGVDPRVVQDNRPCIKDNKQALEDRVS</sequence>
<dbReference type="Proteomes" id="UP000186817">
    <property type="component" value="Unassembled WGS sequence"/>
</dbReference>
<accession>A0A1Q9ET99</accession>
<dbReference type="OrthoDB" id="10507684at2759"/>
<feature type="region of interest" description="Disordered" evidence="1">
    <location>
        <begin position="201"/>
        <end position="222"/>
    </location>
</feature>